<evidence type="ECO:0000313" key="19">
    <source>
        <dbReference type="EMBL" id="KAK7079830.1"/>
    </source>
</evidence>
<dbReference type="FunFam" id="3.30.40.10:FF:000154">
    <property type="entry name" value="PHD finger protein 12"/>
    <property type="match status" value="1"/>
</dbReference>
<evidence type="ECO:0000256" key="14">
    <source>
        <dbReference type="ARBA" id="ARBA00068755"/>
    </source>
</evidence>
<evidence type="ECO:0000256" key="15">
    <source>
        <dbReference type="ARBA" id="ARBA00076589"/>
    </source>
</evidence>
<evidence type="ECO:0000256" key="6">
    <source>
        <dbReference type="ARBA" id="ARBA00022737"/>
    </source>
</evidence>
<dbReference type="PANTHER" id="PTHR46309">
    <property type="entry name" value="PHD FINGER PROTEIN 12"/>
    <property type="match status" value="1"/>
</dbReference>
<reference evidence="19 20" key="1">
    <citation type="submission" date="2023-11" db="EMBL/GenBank/DDBJ databases">
        <title>Halocaridina rubra genome assembly.</title>
        <authorList>
            <person name="Smith C."/>
        </authorList>
    </citation>
    <scope>NUCLEOTIDE SEQUENCE [LARGE SCALE GENOMIC DNA]</scope>
    <source>
        <strain evidence="19">EP-1</strain>
        <tissue evidence="19">Whole</tissue>
    </source>
</reference>
<keyword evidence="5" id="KW-0479">Metal-binding</keyword>
<feature type="compositionally biased region" description="Polar residues" evidence="17">
    <location>
        <begin position="498"/>
        <end position="515"/>
    </location>
</feature>
<evidence type="ECO:0000256" key="12">
    <source>
        <dbReference type="ARBA" id="ARBA00023242"/>
    </source>
</evidence>
<keyword evidence="3" id="KW-1017">Isopeptide bond</keyword>
<keyword evidence="4" id="KW-0597">Phosphoprotein</keyword>
<sequence>MTSMDYEMDSMGGLMPQILALTAPPGTRDPNRQQSNNSTGNGKEGLAAHPYFRRPGRGHNHDSCDACGEGGDLICCDLCPASFHLGCHDPPLEEEDIPMGQWMCHQCRYVGPDDDRTSVSSGKSNKSSKGVKRKDKDEEKSSSSVASRLDLNEKKVCSSGREFEISDSPLSTLIKAAASVNPKQFNLPYEMTLPVYFPGEPKHAIGKTNGNRKNSQRKKSHELDNGLVPLPAKLCFQCKKSCRVGPLVPCDYCPLYFHLDCLDPPLTTPPMGKWMCPNHPQHFVDSNLLTSHSLSERVKLWDKFSAPIDQDAVRLNFLQRCHRQNPPFRYKVKCALRSRVRVPIAVRQHYLDPPDLLPRHGPPQYLLPPVDLEEESCNVSTISTSVVNSHRTTLTSSAVTTGTSSCSSTKSSVQEDCRNVEVKEESIADVEDASYLKGSEDSDGRIEEKRKEAVRRIATKEEKDLWLAGLLRFQASIIKHLANESVPSRSEKSKDVNGPSSLIGSSLDASPTSERPSCMNGDLTSYDISSKHNRFMDSRRPSASFHNSSFASPTYLPAKKGILKTHKGKNINNTGVKATRQRKLSASEILSETLSSLATSLRESMTGKQ</sequence>
<dbReference type="InterPro" id="IPR038098">
    <property type="entry name" value="PHF12_MRG-bd_sf"/>
</dbReference>
<keyword evidence="8" id="KW-0862">Zinc</keyword>
<evidence type="ECO:0000256" key="17">
    <source>
        <dbReference type="SAM" id="MobiDB-lite"/>
    </source>
</evidence>
<evidence type="ECO:0000256" key="3">
    <source>
        <dbReference type="ARBA" id="ARBA00022499"/>
    </source>
</evidence>
<feature type="compositionally biased region" description="Polar residues" evidence="17">
    <location>
        <begin position="32"/>
        <end position="41"/>
    </location>
</feature>
<evidence type="ECO:0000256" key="11">
    <source>
        <dbReference type="ARBA" id="ARBA00023163"/>
    </source>
</evidence>
<evidence type="ECO:0000256" key="13">
    <source>
        <dbReference type="ARBA" id="ARBA00065785"/>
    </source>
</evidence>
<dbReference type="SMART" id="SM00249">
    <property type="entry name" value="PHD"/>
    <property type="match status" value="2"/>
</dbReference>
<keyword evidence="6" id="KW-0677">Repeat</keyword>
<evidence type="ECO:0000256" key="9">
    <source>
        <dbReference type="ARBA" id="ARBA00022843"/>
    </source>
</evidence>
<organism evidence="19 20">
    <name type="scientific">Halocaridina rubra</name>
    <name type="common">Hawaiian red shrimp</name>
    <dbReference type="NCBI Taxonomy" id="373956"/>
    <lineage>
        <taxon>Eukaryota</taxon>
        <taxon>Metazoa</taxon>
        <taxon>Ecdysozoa</taxon>
        <taxon>Arthropoda</taxon>
        <taxon>Crustacea</taxon>
        <taxon>Multicrustacea</taxon>
        <taxon>Malacostraca</taxon>
        <taxon>Eumalacostraca</taxon>
        <taxon>Eucarida</taxon>
        <taxon>Decapoda</taxon>
        <taxon>Pleocyemata</taxon>
        <taxon>Caridea</taxon>
        <taxon>Atyoidea</taxon>
        <taxon>Atyidae</taxon>
        <taxon>Halocaridina</taxon>
    </lineage>
</organism>
<dbReference type="AlphaFoldDB" id="A0AAN8X8I9"/>
<dbReference type="SUPFAM" id="SSF57903">
    <property type="entry name" value="FYVE/PHD zinc finger"/>
    <property type="match status" value="2"/>
</dbReference>
<evidence type="ECO:0000256" key="10">
    <source>
        <dbReference type="ARBA" id="ARBA00023015"/>
    </source>
</evidence>
<proteinExistence type="predicted"/>
<dbReference type="Pfam" id="PF00628">
    <property type="entry name" value="PHD"/>
    <property type="match status" value="2"/>
</dbReference>
<feature type="region of interest" description="Disordered" evidence="17">
    <location>
        <begin position="113"/>
        <end position="146"/>
    </location>
</feature>
<dbReference type="GO" id="GO:0008270">
    <property type="term" value="F:zinc ion binding"/>
    <property type="evidence" value="ECO:0007669"/>
    <property type="project" value="UniProtKB-KW"/>
</dbReference>
<feature type="non-terminal residue" evidence="19">
    <location>
        <position position="609"/>
    </location>
</feature>
<evidence type="ECO:0000256" key="7">
    <source>
        <dbReference type="ARBA" id="ARBA00022771"/>
    </source>
</evidence>
<dbReference type="InterPro" id="IPR011011">
    <property type="entry name" value="Znf_FYVE_PHD"/>
</dbReference>
<dbReference type="Pfam" id="PF16737">
    <property type="entry name" value="PHF12_MRG_bd"/>
    <property type="match status" value="1"/>
</dbReference>
<protein>
    <recommendedName>
        <fullName evidence="14">PHD finger protein 12</fullName>
    </recommendedName>
    <alternativeName>
        <fullName evidence="15">PHD factor 1</fullName>
    </alternativeName>
</protein>
<keyword evidence="11" id="KW-0804">Transcription</keyword>
<comment type="subcellular location">
    <subcellularLocation>
        <location evidence="1">Nucleus</location>
    </subcellularLocation>
</comment>
<keyword evidence="9" id="KW-0832">Ubl conjugation</keyword>
<keyword evidence="2" id="KW-0678">Repressor</keyword>
<feature type="region of interest" description="Disordered" evidence="17">
    <location>
        <begin position="20"/>
        <end position="54"/>
    </location>
</feature>
<dbReference type="CDD" id="cd15534">
    <property type="entry name" value="PHD2_PHF12_Rco1"/>
    <property type="match status" value="1"/>
</dbReference>
<evidence type="ECO:0000256" key="16">
    <source>
        <dbReference type="PROSITE-ProRule" id="PRU00146"/>
    </source>
</evidence>
<dbReference type="PROSITE" id="PS01359">
    <property type="entry name" value="ZF_PHD_1"/>
    <property type="match status" value="1"/>
</dbReference>
<comment type="subunit">
    <text evidence="13">Component of SIN3 complexes. Interacts with SIN3A in a complex composed of HDAC1, SAP30 and SIN3A. Component of the SIN3B complex, which includes SIN3B, HDAC2 or HDAC1, PHF12 and MORF4L1; interacts directly with all subunits. Interacts with TLE5.</text>
</comment>
<comment type="caution">
    <text evidence="19">The sequence shown here is derived from an EMBL/GenBank/DDBJ whole genome shotgun (WGS) entry which is preliminary data.</text>
</comment>
<keyword evidence="7 16" id="KW-0863">Zinc-finger</keyword>
<evidence type="ECO:0000256" key="1">
    <source>
        <dbReference type="ARBA" id="ARBA00004123"/>
    </source>
</evidence>
<gene>
    <name evidence="19" type="primary">PHF12</name>
    <name evidence="19" type="ORF">SK128_022901</name>
</gene>
<evidence type="ECO:0000256" key="8">
    <source>
        <dbReference type="ARBA" id="ARBA00022833"/>
    </source>
</evidence>
<evidence type="ECO:0000313" key="20">
    <source>
        <dbReference type="Proteomes" id="UP001381693"/>
    </source>
</evidence>
<evidence type="ECO:0000256" key="2">
    <source>
        <dbReference type="ARBA" id="ARBA00022491"/>
    </source>
</evidence>
<evidence type="ECO:0000256" key="4">
    <source>
        <dbReference type="ARBA" id="ARBA00022553"/>
    </source>
</evidence>
<name>A0AAN8X8I9_HALRR</name>
<dbReference type="InterPro" id="IPR031966">
    <property type="entry name" value="PHF12_MRG-bd"/>
</dbReference>
<dbReference type="InterPro" id="IPR013083">
    <property type="entry name" value="Znf_RING/FYVE/PHD"/>
</dbReference>
<dbReference type="PROSITE" id="PS50016">
    <property type="entry name" value="ZF_PHD_2"/>
    <property type="match status" value="1"/>
</dbReference>
<dbReference type="GO" id="GO:0003714">
    <property type="term" value="F:transcription corepressor activity"/>
    <property type="evidence" value="ECO:0007669"/>
    <property type="project" value="InterPro"/>
</dbReference>
<accession>A0AAN8X8I9</accession>
<dbReference type="InterPro" id="IPR001965">
    <property type="entry name" value="Znf_PHD"/>
</dbReference>
<dbReference type="EMBL" id="JAXCGZ010006352">
    <property type="protein sequence ID" value="KAK7079830.1"/>
    <property type="molecule type" value="Genomic_DNA"/>
</dbReference>
<dbReference type="Proteomes" id="UP001381693">
    <property type="component" value="Unassembled WGS sequence"/>
</dbReference>
<dbReference type="FunFam" id="3.30.40.10:FF:000164">
    <property type="entry name" value="PHD finger protein 12"/>
    <property type="match status" value="1"/>
</dbReference>
<keyword evidence="10" id="KW-0805">Transcription regulation</keyword>
<feature type="domain" description="PHD-type" evidence="18">
    <location>
        <begin position="61"/>
        <end position="110"/>
    </location>
</feature>
<dbReference type="InterPro" id="IPR042163">
    <property type="entry name" value="PHF12"/>
</dbReference>
<keyword evidence="20" id="KW-1185">Reference proteome</keyword>
<dbReference type="GO" id="GO:0000122">
    <property type="term" value="P:negative regulation of transcription by RNA polymerase II"/>
    <property type="evidence" value="ECO:0007669"/>
    <property type="project" value="TreeGrafter"/>
</dbReference>
<dbReference type="GO" id="GO:0070822">
    <property type="term" value="C:Sin3-type complex"/>
    <property type="evidence" value="ECO:0007669"/>
    <property type="project" value="TreeGrafter"/>
</dbReference>
<feature type="region of interest" description="Disordered" evidence="17">
    <location>
        <begin position="484"/>
        <end position="522"/>
    </location>
</feature>
<feature type="compositionally biased region" description="Low complexity" evidence="17">
    <location>
        <begin position="118"/>
        <end position="128"/>
    </location>
</feature>
<dbReference type="CDD" id="cd15533">
    <property type="entry name" value="PHD1_PHF12"/>
    <property type="match status" value="1"/>
</dbReference>
<dbReference type="Gene3D" id="6.10.20.60">
    <property type="entry name" value="PHD finger protein 12"/>
    <property type="match status" value="1"/>
</dbReference>
<dbReference type="PANTHER" id="PTHR46309:SF1">
    <property type="entry name" value="PHD FINGER PROTEIN 12"/>
    <property type="match status" value="1"/>
</dbReference>
<dbReference type="Gene3D" id="3.30.40.10">
    <property type="entry name" value="Zinc/RING finger domain, C3HC4 (zinc finger)"/>
    <property type="match status" value="2"/>
</dbReference>
<keyword evidence="12" id="KW-0539">Nucleus</keyword>
<evidence type="ECO:0000256" key="5">
    <source>
        <dbReference type="ARBA" id="ARBA00022723"/>
    </source>
</evidence>
<dbReference type="InterPro" id="IPR019786">
    <property type="entry name" value="Zinc_finger_PHD-type_CS"/>
</dbReference>
<evidence type="ECO:0000259" key="18">
    <source>
        <dbReference type="PROSITE" id="PS50016"/>
    </source>
</evidence>
<dbReference type="InterPro" id="IPR019787">
    <property type="entry name" value="Znf_PHD-finger"/>
</dbReference>